<protein>
    <recommendedName>
        <fullName evidence="3">Lipoprotein</fullName>
    </recommendedName>
</protein>
<evidence type="ECO:0008006" key="3">
    <source>
        <dbReference type="Google" id="ProtNLM"/>
    </source>
</evidence>
<proteinExistence type="predicted"/>
<dbReference type="EMBL" id="WTVG01000043">
    <property type="protein sequence ID" value="NMG25833.1"/>
    <property type="molecule type" value="Genomic_DNA"/>
</dbReference>
<keyword evidence="2" id="KW-1185">Reference proteome</keyword>
<dbReference type="Proteomes" id="UP000615989">
    <property type="component" value="Unassembled WGS sequence"/>
</dbReference>
<comment type="caution">
    <text evidence="1">The sequence shown here is derived from an EMBL/GenBank/DDBJ whole genome shotgun (WGS) entry which is preliminary data.</text>
</comment>
<reference evidence="1" key="1">
    <citation type="submission" date="2019-12" db="EMBL/GenBank/DDBJ databases">
        <title>Comparative genomics gives insights into the taxonomy of the Azoarcus-Aromatoleum group and reveals separate origins of nif in the plant-associated Azoarcus and non-plant-associated Aromatoleum sub-groups.</title>
        <authorList>
            <person name="Lafos M."/>
            <person name="Maluk M."/>
            <person name="Batista M."/>
            <person name="Junghare M."/>
            <person name="Carmona M."/>
            <person name="Faoro H."/>
            <person name="Cruz L.M."/>
            <person name="Battistoni F."/>
            <person name="De Souza E."/>
            <person name="Pedrosa F."/>
            <person name="Chen W.-M."/>
            <person name="Poole P.S."/>
            <person name="Dixon R.A."/>
            <person name="James E.K."/>
        </authorList>
    </citation>
    <scope>NUCLEOTIDE SEQUENCE</scope>
    <source>
        <strain evidence="1">LuFRes1</strain>
    </source>
</reference>
<dbReference type="RefSeq" id="WP_169119175.1">
    <property type="nucleotide sequence ID" value="NZ_WTVG02000039.1"/>
</dbReference>
<sequence length="277" mass="30234">MDSHVREENMKTQYVVLAPMVAALVGCASPAPVPVNFQMSHQKVARTAHHWDVVADDVVSETLREIAEKAQLQGRGVFVAPTRNSAFNTAFREFMITRMVNRGANVSVCRGETGGAGGFAASAPDVEIVYDIQLVKHGDDLPAYQPPRWTLLAAGVAVVRDVILDGHGTAGTIGGIALGEWGAGHWANPTRTEIIVTTTIAENNRFVSRKSDIYYVPENDTKLFMQRVAQRSPCPGEKQMAAAGEEESNAEFARQQMIERGMARSNPKWRSSAAYSY</sequence>
<name>A0ABX1PPP5_9RHOO</name>
<dbReference type="PROSITE" id="PS51257">
    <property type="entry name" value="PROKAR_LIPOPROTEIN"/>
    <property type="match status" value="1"/>
</dbReference>
<evidence type="ECO:0000313" key="2">
    <source>
        <dbReference type="Proteomes" id="UP000615989"/>
    </source>
</evidence>
<organism evidence="1 2">
    <name type="scientific">Aromatoleum anaerobium</name>
    <dbReference type="NCBI Taxonomy" id="182180"/>
    <lineage>
        <taxon>Bacteria</taxon>
        <taxon>Pseudomonadati</taxon>
        <taxon>Pseudomonadota</taxon>
        <taxon>Betaproteobacteria</taxon>
        <taxon>Rhodocyclales</taxon>
        <taxon>Rhodocyclaceae</taxon>
        <taxon>Aromatoleum</taxon>
    </lineage>
</organism>
<gene>
    <name evidence="1" type="ORF">GO606_14110</name>
</gene>
<accession>A0ABX1PPP5</accession>
<evidence type="ECO:0000313" key="1">
    <source>
        <dbReference type="EMBL" id="NMG25833.1"/>
    </source>
</evidence>